<accession>A0A137ZN91</accession>
<dbReference type="EMBL" id="LSRE01000009">
    <property type="protein sequence ID" value="KXO99636.1"/>
    <property type="molecule type" value="Genomic_DNA"/>
</dbReference>
<name>A0A137ZN91_9ACTN</name>
<sequence>MKSVLERGDVDRTNRALAQWTTNSQPVPDGMPSDVRDFIEEARKLPEWLDARLMKGADTFYTTRSFYLSTIIGLCGGIMMSVIPRESRAVYWSAGGADMKDRIAKTYRLVYDQIAVGAYGPNGRAATTAVKVRLTHGAVRHLLPQSPHWKKVADQPKPISQADMMVTWHTLATMGMRIMRNWGVHLPQDEVDGLLHSWQVNGHMLGIRDDYIPSSWDQAERQAQKDLDTIMGPTPEGVKIANMLVDLGRDLDGRIVSRPAIEAFTRYSLGDKLTDWMQLPPQPLYQGLLTATWPTYVAIREGGLTQAALPPELYHQMDQLANTFELVYLGGFRPINIAIPTGNNPNYGKPQYK</sequence>
<evidence type="ECO:0000313" key="3">
    <source>
        <dbReference type="Proteomes" id="UP000070409"/>
    </source>
</evidence>
<comment type="caution">
    <text evidence="2">The sequence shown here is derived from an EMBL/GenBank/DDBJ whole genome shotgun (WGS) entry which is preliminary data.</text>
</comment>
<gene>
    <name evidence="2" type="ORF">AXK61_17020</name>
</gene>
<dbReference type="Proteomes" id="UP000070409">
    <property type="component" value="Unassembled WGS sequence"/>
</dbReference>
<keyword evidence="3" id="KW-1185">Reference proteome</keyword>
<dbReference type="PANTHER" id="PTHR37539">
    <property type="entry name" value="SECRETED PROTEIN-RELATED"/>
    <property type="match status" value="1"/>
</dbReference>
<organism evidence="2 3">
    <name type="scientific">Tsukamurella pseudospumae</name>
    <dbReference type="NCBI Taxonomy" id="239498"/>
    <lineage>
        <taxon>Bacteria</taxon>
        <taxon>Bacillati</taxon>
        <taxon>Actinomycetota</taxon>
        <taxon>Actinomycetes</taxon>
        <taxon>Mycobacteriales</taxon>
        <taxon>Tsukamurellaceae</taxon>
        <taxon>Tsukamurella</taxon>
    </lineage>
</organism>
<dbReference type="InterPro" id="IPR018713">
    <property type="entry name" value="MPAB/Lcp_cat_dom"/>
</dbReference>
<reference evidence="2 3" key="1">
    <citation type="submission" date="2016-02" db="EMBL/GenBank/DDBJ databases">
        <authorList>
            <person name="Teng J.L."/>
            <person name="Tang Y."/>
            <person name="Huang Y."/>
            <person name="Guo F."/>
            <person name="Wei W."/>
            <person name="Chen J.H."/>
            <person name="Wong S.Y."/>
            <person name="Lau S.K."/>
            <person name="Woo P.C."/>
        </authorList>
    </citation>
    <scope>NUCLEOTIDE SEQUENCE [LARGE SCALE GENOMIC DNA]</scope>
    <source>
        <strain evidence="2 3">JCM 13375</strain>
    </source>
</reference>
<dbReference type="InterPro" id="IPR037473">
    <property type="entry name" value="Lcp-like"/>
</dbReference>
<proteinExistence type="predicted"/>
<protein>
    <submittedName>
        <fullName evidence="2">Latex clearing protein</fullName>
    </submittedName>
</protein>
<dbReference type="Pfam" id="PF09995">
    <property type="entry name" value="MPAB_Lcp_cat"/>
    <property type="match status" value="1"/>
</dbReference>
<evidence type="ECO:0000259" key="1">
    <source>
        <dbReference type="Pfam" id="PF09995"/>
    </source>
</evidence>
<feature type="domain" description="ER-bound oxygenase mpaB/mpaB'/Rubber oxygenase catalytic" evidence="1">
    <location>
        <begin position="72"/>
        <end position="286"/>
    </location>
</feature>
<evidence type="ECO:0000313" key="2">
    <source>
        <dbReference type="EMBL" id="KXO99636.1"/>
    </source>
</evidence>
<dbReference type="PANTHER" id="PTHR37539:SF1">
    <property type="entry name" value="ER-BOUND OXYGENASE MPAB_MPAB'_RUBBER OXYGENASE CATALYTIC DOMAIN-CONTAINING PROTEIN"/>
    <property type="match status" value="1"/>
</dbReference>